<dbReference type="GO" id="GO:0031177">
    <property type="term" value="F:phosphopantetheine binding"/>
    <property type="evidence" value="ECO:0007669"/>
    <property type="project" value="InterPro"/>
</dbReference>
<accession>A0A317XEQ1</accession>
<dbReference type="PROSITE" id="PS00606">
    <property type="entry name" value="KS3_1"/>
    <property type="match status" value="1"/>
</dbReference>
<evidence type="ECO:0000259" key="8">
    <source>
        <dbReference type="PROSITE" id="PS52004"/>
    </source>
</evidence>
<dbReference type="InterPro" id="IPR020841">
    <property type="entry name" value="PKS_Beta-ketoAc_synthase_dom"/>
</dbReference>
<dbReference type="InterPro" id="IPR020843">
    <property type="entry name" value="ER"/>
</dbReference>
<dbReference type="InterPro" id="IPR050091">
    <property type="entry name" value="PKS_NRPS_Biosynth_Enz"/>
</dbReference>
<dbReference type="SUPFAM" id="SSF52151">
    <property type="entry name" value="FabD/lysophospholipase-like"/>
    <property type="match status" value="1"/>
</dbReference>
<dbReference type="InterPro" id="IPR009081">
    <property type="entry name" value="PP-bd_ACP"/>
</dbReference>
<dbReference type="Gene3D" id="3.40.47.10">
    <property type="match status" value="1"/>
</dbReference>
<dbReference type="SUPFAM" id="SSF55048">
    <property type="entry name" value="Probable ACP-binding domain of malonyl-CoA ACP transacylase"/>
    <property type="match status" value="1"/>
</dbReference>
<keyword evidence="11" id="KW-1185">Reference proteome</keyword>
<reference evidence="10 11" key="1">
    <citation type="submission" date="2016-12" db="EMBL/GenBank/DDBJ databases">
        <title>The genomes of Aspergillus section Nigri reveals drivers in fungal speciation.</title>
        <authorList>
            <consortium name="DOE Joint Genome Institute"/>
            <person name="Vesth T.C."/>
            <person name="Nybo J."/>
            <person name="Theobald S."/>
            <person name="Brandl J."/>
            <person name="Frisvad J.C."/>
            <person name="Nielsen K.F."/>
            <person name="Lyhne E.K."/>
            <person name="Kogle M.E."/>
            <person name="Kuo A."/>
            <person name="Riley R."/>
            <person name="Clum A."/>
            <person name="Nolan M."/>
            <person name="Lipzen A."/>
            <person name="Salamov A."/>
            <person name="Henrissat B."/>
            <person name="Wiebenga A."/>
            <person name="De Vries R.P."/>
            <person name="Grigoriev I.V."/>
            <person name="Mortensen U.H."/>
            <person name="Andersen M.R."/>
            <person name="Baker S.E."/>
        </authorList>
    </citation>
    <scope>NUCLEOTIDE SEQUENCE [LARGE SCALE GENOMIC DNA]</scope>
    <source>
        <strain evidence="10 11">CBS 115572</strain>
    </source>
</reference>
<feature type="region of interest" description="C-terminal hotdog fold" evidence="5">
    <location>
        <begin position="1001"/>
        <end position="1170"/>
    </location>
</feature>
<dbReference type="InterPro" id="IPR020807">
    <property type="entry name" value="PKS_DH"/>
</dbReference>
<dbReference type="SMART" id="SM00827">
    <property type="entry name" value="PKS_AT"/>
    <property type="match status" value="1"/>
</dbReference>
<keyword evidence="3" id="KW-0808">Transferase</keyword>
<comment type="caution">
    <text evidence="5">Lacks conserved residue(s) required for the propagation of feature annotation.</text>
</comment>
<dbReference type="Pfam" id="PF08659">
    <property type="entry name" value="KR"/>
    <property type="match status" value="1"/>
</dbReference>
<dbReference type="Gene3D" id="1.10.1200.10">
    <property type="entry name" value="ACP-like"/>
    <property type="match status" value="1"/>
</dbReference>
<dbReference type="InterPro" id="IPR013968">
    <property type="entry name" value="PKS_KR"/>
</dbReference>
<dbReference type="CDD" id="cd00833">
    <property type="entry name" value="PKS"/>
    <property type="match status" value="1"/>
</dbReference>
<evidence type="ECO:0000313" key="11">
    <source>
        <dbReference type="Proteomes" id="UP000246702"/>
    </source>
</evidence>
<dbReference type="InterPro" id="IPR042104">
    <property type="entry name" value="PKS_dehydratase_sf"/>
</dbReference>
<dbReference type="SUPFAM" id="SSF50129">
    <property type="entry name" value="GroES-like"/>
    <property type="match status" value="1"/>
</dbReference>
<dbReference type="InterPro" id="IPR016036">
    <property type="entry name" value="Malonyl_transacylase_ACP-bd"/>
</dbReference>
<proteinExistence type="predicted"/>
<dbReference type="InterPro" id="IPR014043">
    <property type="entry name" value="Acyl_transferase_dom"/>
</dbReference>
<dbReference type="Pfam" id="PF02801">
    <property type="entry name" value="Ketoacyl-synt_C"/>
    <property type="match status" value="1"/>
</dbReference>
<dbReference type="InterPro" id="IPR011032">
    <property type="entry name" value="GroES-like_sf"/>
</dbReference>
<feature type="domain" description="PKS/mFAS DH" evidence="9">
    <location>
        <begin position="855"/>
        <end position="1170"/>
    </location>
</feature>
<evidence type="ECO:0000256" key="2">
    <source>
        <dbReference type="ARBA" id="ARBA00022553"/>
    </source>
</evidence>
<keyword evidence="4" id="KW-0511">Multifunctional enzyme</keyword>
<dbReference type="GO" id="GO:0016491">
    <property type="term" value="F:oxidoreductase activity"/>
    <property type="evidence" value="ECO:0007669"/>
    <property type="project" value="InterPro"/>
</dbReference>
<evidence type="ECO:0000256" key="1">
    <source>
        <dbReference type="ARBA" id="ARBA00022450"/>
    </source>
</evidence>
<dbReference type="InterPro" id="IPR036736">
    <property type="entry name" value="ACP-like_sf"/>
</dbReference>
<dbReference type="PROSITE" id="PS52004">
    <property type="entry name" value="KS3_2"/>
    <property type="match status" value="1"/>
</dbReference>
<dbReference type="Gene3D" id="3.10.129.110">
    <property type="entry name" value="Polyketide synthase dehydratase"/>
    <property type="match status" value="1"/>
</dbReference>
<dbReference type="PANTHER" id="PTHR43775:SF18">
    <property type="entry name" value="ENZYME, PUTATIVE (JCVI)-RELATED"/>
    <property type="match status" value="1"/>
</dbReference>
<dbReference type="Pfam" id="PF00698">
    <property type="entry name" value="Acyl_transf_1"/>
    <property type="match status" value="1"/>
</dbReference>
<evidence type="ECO:0000259" key="9">
    <source>
        <dbReference type="PROSITE" id="PS52019"/>
    </source>
</evidence>
<evidence type="ECO:0000259" key="6">
    <source>
        <dbReference type="PROSITE" id="PS50031"/>
    </source>
</evidence>
<dbReference type="Proteomes" id="UP000246702">
    <property type="component" value="Unassembled WGS sequence"/>
</dbReference>
<dbReference type="GO" id="GO:0004315">
    <property type="term" value="F:3-oxoacyl-[acyl-carrier-protein] synthase activity"/>
    <property type="evidence" value="ECO:0007669"/>
    <property type="project" value="InterPro"/>
</dbReference>
<dbReference type="Gene3D" id="3.90.180.10">
    <property type="entry name" value="Medium-chain alcohol dehydrogenases, catalytic domain"/>
    <property type="match status" value="1"/>
</dbReference>
<dbReference type="Gene3D" id="3.40.366.10">
    <property type="entry name" value="Malonyl-Coenzyme A Acyl Carrier Protein, domain 2"/>
    <property type="match status" value="1"/>
</dbReference>
<dbReference type="RefSeq" id="XP_025472908.1">
    <property type="nucleotide sequence ID" value="XM_025613555.1"/>
</dbReference>
<evidence type="ECO:0000256" key="3">
    <source>
        <dbReference type="ARBA" id="ARBA00022679"/>
    </source>
</evidence>
<dbReference type="InterPro" id="IPR020806">
    <property type="entry name" value="PKS_PP-bd"/>
</dbReference>
<dbReference type="InterPro" id="IPR001227">
    <property type="entry name" value="Ac_transferase_dom_sf"/>
</dbReference>
<dbReference type="Pfam" id="PF13602">
    <property type="entry name" value="ADH_zinc_N_2"/>
    <property type="match status" value="1"/>
</dbReference>
<organism evidence="10 11">
    <name type="scientific">Aspergillus sclerotioniger CBS 115572</name>
    <dbReference type="NCBI Taxonomy" id="1450535"/>
    <lineage>
        <taxon>Eukaryota</taxon>
        <taxon>Fungi</taxon>
        <taxon>Dikarya</taxon>
        <taxon>Ascomycota</taxon>
        <taxon>Pezizomycotina</taxon>
        <taxon>Eurotiomycetes</taxon>
        <taxon>Eurotiomycetidae</taxon>
        <taxon>Eurotiales</taxon>
        <taxon>Aspergillaceae</taxon>
        <taxon>Aspergillus</taxon>
        <taxon>Aspergillus subgen. Circumdati</taxon>
    </lineage>
</organism>
<dbReference type="SUPFAM" id="SSF53901">
    <property type="entry name" value="Thiolase-like"/>
    <property type="match status" value="1"/>
</dbReference>
<dbReference type="InterPro" id="IPR049900">
    <property type="entry name" value="PKS_mFAS_DH"/>
</dbReference>
<dbReference type="Pfam" id="PF00109">
    <property type="entry name" value="ketoacyl-synt"/>
    <property type="match status" value="1"/>
</dbReference>
<dbReference type="SMART" id="SM00823">
    <property type="entry name" value="PKS_PP"/>
    <property type="match status" value="1"/>
</dbReference>
<dbReference type="InterPro" id="IPR018201">
    <property type="entry name" value="Ketoacyl_synth_AS"/>
</dbReference>
<dbReference type="PROSITE" id="PS50075">
    <property type="entry name" value="CARRIER"/>
    <property type="match status" value="1"/>
</dbReference>
<name>A0A317XEQ1_9EURO</name>
<dbReference type="OrthoDB" id="329835at2759"/>
<dbReference type="GO" id="GO:0004312">
    <property type="term" value="F:fatty acid synthase activity"/>
    <property type="evidence" value="ECO:0007669"/>
    <property type="project" value="TreeGrafter"/>
</dbReference>
<dbReference type="GeneID" id="37115698"/>
<dbReference type="SUPFAM" id="SSF47336">
    <property type="entry name" value="ACP-like"/>
    <property type="match status" value="1"/>
</dbReference>
<feature type="region of interest" description="N-terminal hotdog fold" evidence="5">
    <location>
        <begin position="855"/>
        <end position="990"/>
    </location>
</feature>
<gene>
    <name evidence="10" type="ORF">BO94DRAFT_551869</name>
</gene>
<keyword evidence="1" id="KW-0596">Phosphopantetheine</keyword>
<evidence type="ECO:0000256" key="4">
    <source>
        <dbReference type="ARBA" id="ARBA00023268"/>
    </source>
</evidence>
<dbReference type="InterPro" id="IPR016039">
    <property type="entry name" value="Thiolase-like"/>
</dbReference>
<dbReference type="Pfam" id="PF00550">
    <property type="entry name" value="PP-binding"/>
    <property type="match status" value="1"/>
</dbReference>
<feature type="domain" description="EH" evidence="6">
    <location>
        <begin position="89"/>
        <end position="176"/>
    </location>
</feature>
<evidence type="ECO:0000256" key="5">
    <source>
        <dbReference type="PROSITE-ProRule" id="PRU01363"/>
    </source>
</evidence>
<dbReference type="InterPro" id="IPR036291">
    <property type="entry name" value="NAD(P)-bd_dom_sf"/>
</dbReference>
<evidence type="ECO:0000313" key="10">
    <source>
        <dbReference type="EMBL" id="PWY96147.1"/>
    </source>
</evidence>
<dbReference type="Pfam" id="PF16197">
    <property type="entry name" value="KAsynt_C_assoc"/>
    <property type="match status" value="1"/>
</dbReference>
<dbReference type="CDD" id="cd05274">
    <property type="entry name" value="KR_FAS_SDR_x"/>
    <property type="match status" value="1"/>
</dbReference>
<dbReference type="PROSITE" id="PS50031">
    <property type="entry name" value="EH"/>
    <property type="match status" value="1"/>
</dbReference>
<dbReference type="CDD" id="cd05195">
    <property type="entry name" value="enoyl_red"/>
    <property type="match status" value="1"/>
</dbReference>
<dbReference type="Gene3D" id="3.40.50.720">
    <property type="entry name" value="NAD(P)-binding Rossmann-like Domain"/>
    <property type="match status" value="2"/>
</dbReference>
<dbReference type="SMART" id="SM00825">
    <property type="entry name" value="PKS_KS"/>
    <property type="match status" value="1"/>
</dbReference>
<dbReference type="PROSITE" id="PS52019">
    <property type="entry name" value="PKS_MFAS_DH"/>
    <property type="match status" value="1"/>
</dbReference>
<feature type="domain" description="Carrier" evidence="7">
    <location>
        <begin position="2102"/>
        <end position="2177"/>
    </location>
</feature>
<comment type="caution">
    <text evidence="10">The sequence shown here is derived from an EMBL/GenBank/DDBJ whole genome shotgun (WGS) entry which is preliminary data.</text>
</comment>
<dbReference type="GO" id="GO:0044550">
    <property type="term" value="P:secondary metabolite biosynthetic process"/>
    <property type="evidence" value="ECO:0007669"/>
    <property type="project" value="TreeGrafter"/>
</dbReference>
<dbReference type="InterPro" id="IPR014031">
    <property type="entry name" value="Ketoacyl_synth_C"/>
</dbReference>
<keyword evidence="2" id="KW-0597">Phosphoprotein</keyword>
<dbReference type="InterPro" id="IPR000261">
    <property type="entry name" value="EH_dom"/>
</dbReference>
<dbReference type="GO" id="GO:0006633">
    <property type="term" value="P:fatty acid biosynthetic process"/>
    <property type="evidence" value="ECO:0007669"/>
    <property type="project" value="InterPro"/>
</dbReference>
<dbReference type="PANTHER" id="PTHR43775">
    <property type="entry name" value="FATTY ACID SYNTHASE"/>
    <property type="match status" value="1"/>
</dbReference>
<dbReference type="STRING" id="1450535.A0A317XEQ1"/>
<dbReference type="SMART" id="SM00829">
    <property type="entry name" value="PKS_ER"/>
    <property type="match status" value="1"/>
</dbReference>
<dbReference type="SMART" id="SM00826">
    <property type="entry name" value="PKS_DH"/>
    <property type="match status" value="1"/>
</dbReference>
<dbReference type="EMBL" id="MSFK01000001">
    <property type="protein sequence ID" value="PWY96147.1"/>
    <property type="molecule type" value="Genomic_DNA"/>
</dbReference>
<protein>
    <submittedName>
        <fullName evidence="10">Polyketide synthase module</fullName>
    </submittedName>
</protein>
<dbReference type="InterPro" id="IPR016035">
    <property type="entry name" value="Acyl_Trfase/lysoPLipase"/>
</dbReference>
<dbReference type="SMART" id="SM00822">
    <property type="entry name" value="PKS_KR"/>
    <property type="match status" value="1"/>
</dbReference>
<dbReference type="InterPro" id="IPR057326">
    <property type="entry name" value="KR_dom"/>
</dbReference>
<evidence type="ECO:0000259" key="7">
    <source>
        <dbReference type="PROSITE" id="PS50075"/>
    </source>
</evidence>
<dbReference type="InterPro" id="IPR014030">
    <property type="entry name" value="Ketoacyl_synth_N"/>
</dbReference>
<sequence>MAWTPQTSDSSTSLWPSGFVQEPIAVIGMACRLPGGSDSPHQLWDFLMSGGIPSTEVPESRFHHQGHFDGSAKPRTMRPPGVMFMENVDPAAFDAKFFNISPQDAVSMDPQQRILLEVVYEALENTGIPMETLSDYWDLFARDPDSRPPKVGLGTAATMLSNRVSHFLNIKGPSMPVNTACSSSLVAMDLACKALHMGEISGAIIAASNLLLNPEYGCEIGSIRNTHSPTGRCHTSDAKADGYVRAEGITAYGDPIRAIIRGIANNHNGRTSGIASPSAQGQAAVNRQAYANANTTDYSSTAYLECHGTGTPVDDLVEAEGVSSVFGGPCQRPLRLGSIKSNIGHSELAAGLSGFMEAVMIVETGMIPGNPTFVTPNPNIDFETLRLSFPVMPFRRVGVNCFGFGGSNPHVIVDEPGTLIQNYKPAYTQSRDTHQAVYKKSGDSRPYLLCLSADDEASLRHYLDSMTKHLDTYHANIKIRDLAYTLVCDRLDRQLSPVVYEKKSIRPPRIGFVFTGQGAQWPEMGRDLLEAFEPARVVVRNLDYVLQHLANPPAWSLYDELTSPRSPEHVQQPEYGQTIVTALQIVSVVLFRAWGIAPTSVVGYSSGEIAAAFAAGYLTEEEAIMIAYHRGQVFKDGCQFDDPLGMLVVGMGVDDVVPYMVGLNNVQIACYNSPKSITLSGTVSDLADIKERVSKAGIFARMLRVDMAYHSTFMKDIGESYESRLAKDLSRMSYHNEALEMSMFSSVSGSRQQKRPDIEYWKRNMVCPVRFDDAMRSMLESSVDYVVEIGPSAALKGPICQILECSSEAPSTMYMSSLSRGSGSINTTIAVVGHLWSAGLPIDLAQVNEDAESLPPLYWSESTASRDWRFRRFVHHDLLGSKVLGTPWRAPTFKKVEFPKSGFLAMAIEAIYQATMMDGSSMVAVDELCYRLRDVRFEKALVLDGIEREVHLSLFPRRCGGWYEFLALSVVGETTIEHVRGQIRIQDPSTEVAAESDRAPLKYTTPGHLWNKALVEIGMNNGPAFQRLQQVEARAGKRHTMVPALRAGVRTRLRQAFIPSMFDDLVINPNSHRDTGLAVASYACFPSAGGADNNYRSNASVYDPDTGELLMRVQGVSHQLIDLSVNPTASHWLTRDVWIPDIAALTPEGLASLARTQNDLISTILESMAHRKQGFNVLEINVGWENGASIWLEREELSHMHGQCCFMGRDAKGVAKLQTRYESETNASFRALDDHAMGFIDKETFDLIIVQGTSLEESSHVIEATKRFLSTDGHVLTAYKDQVSTEDLKMTTRSGFAKALPSCYNGDTWALLTQAVFVSPTPKPLHIVFFESNRLVPGLRTFLREAGWDPIEHSCPAHDVPASSTVLVIDELFAPVLTQVTHGAQHTVTKPDNALVSGLFRSIRSEDPSATLMTLDVEAPDGPHLPSAVVYALSQLQRPKSRWVTDSEYAERDGVVYIHRVMPYERLDEATRAIETETRCLLDNSRNQAEMMDNVRYPSDVSHNLPDGHVEVEVCAIALSQRHVGLMAGDATKDDNVPFEGADLIGSRVAFLADSTPKPHVNIPVGLFHTIPDVISFEEAASIPVAFCTAYYTLFEIGNLRKGQTVLIHNAISDVGGACVQICQYAQAEVFITTGTDEERASLQDQYDIPDDRIFSLQPNNFVSHIMAKTENRGIDLIVSSLTGDLLDASWRMCADGGTMVQIGKPSDQGSLSIAPFARGCSYRIVDLCHPIVLPLEILSKVMKRVFGLAQEGLLHTITPTVSFSMTQIEEAVAYLRSDHCSGKMALTRSAQCITNEPTHQHHPTIGDNAAYLIIGGLKGVCGSIATHLAWRGVRHIVVMSRSGINDARSQATITQCQSLGCKFYDSQGDVTRIIDVHRAFNKAPVPIGAIIHGAMLLRDRPYETMTVDEFHDAVGSKVHGAWNLHNAAMERHLHLDFFICLSSISSIVGSKGQANYAAANSFLDSFSEYRRQLGQRCMTVSLGVMEDIGVIAESESLSQRHSGSKETISIPESALHDIIDYALHHSHLGPDSMSHLITGLRVPQNPTHSDLRFDPRFAGLFHSHNSPNSEVDLPKPDPLTTALQKSKHLTTSPTTTQGLLETCLDILTLHLAQILRWNNQPVIEPGQPLSVYGLDSLAAVELRNWIKARMEASVRKRDIIEADSLIALGERVLSVVMGSCSGE</sequence>
<dbReference type="InterPro" id="IPR032821">
    <property type="entry name" value="PKS_assoc"/>
</dbReference>
<feature type="domain" description="Ketosynthase family 3 (KS3)" evidence="8">
    <location>
        <begin position="21"/>
        <end position="415"/>
    </location>
</feature>
<dbReference type="SUPFAM" id="SSF51735">
    <property type="entry name" value="NAD(P)-binding Rossmann-fold domains"/>
    <property type="match status" value="3"/>
</dbReference>